<dbReference type="InterPro" id="IPR051533">
    <property type="entry name" value="WaaL-like"/>
</dbReference>
<dbReference type="Pfam" id="PF04932">
    <property type="entry name" value="Wzy_C"/>
    <property type="match status" value="1"/>
</dbReference>
<feature type="transmembrane region" description="Helical" evidence="5">
    <location>
        <begin position="399"/>
        <end position="417"/>
    </location>
</feature>
<feature type="domain" description="O-antigen ligase-related" evidence="6">
    <location>
        <begin position="219"/>
        <end position="354"/>
    </location>
</feature>
<organism evidence="7 8">
    <name type="scientific">Amycolatopsis minnesotensis</name>
    <dbReference type="NCBI Taxonomy" id="337894"/>
    <lineage>
        <taxon>Bacteria</taxon>
        <taxon>Bacillati</taxon>
        <taxon>Actinomycetota</taxon>
        <taxon>Actinomycetes</taxon>
        <taxon>Pseudonocardiales</taxon>
        <taxon>Pseudonocardiaceae</taxon>
        <taxon>Amycolatopsis</taxon>
    </lineage>
</organism>
<evidence type="ECO:0000256" key="4">
    <source>
        <dbReference type="ARBA" id="ARBA00023136"/>
    </source>
</evidence>
<gene>
    <name evidence="7" type="ORF">GCM10009754_64720</name>
</gene>
<name>A0ABN2S3L9_9PSEU</name>
<dbReference type="Proteomes" id="UP001501116">
    <property type="component" value="Unassembled WGS sequence"/>
</dbReference>
<feature type="transmembrane region" description="Helical" evidence="5">
    <location>
        <begin position="375"/>
        <end position="393"/>
    </location>
</feature>
<comment type="subcellular location">
    <subcellularLocation>
        <location evidence="1">Membrane</location>
        <topology evidence="1">Multi-pass membrane protein</topology>
    </subcellularLocation>
</comment>
<keyword evidence="2 5" id="KW-0812">Transmembrane</keyword>
<feature type="transmembrane region" description="Helical" evidence="5">
    <location>
        <begin position="235"/>
        <end position="251"/>
    </location>
</feature>
<evidence type="ECO:0000256" key="1">
    <source>
        <dbReference type="ARBA" id="ARBA00004141"/>
    </source>
</evidence>
<proteinExistence type="predicted"/>
<dbReference type="PANTHER" id="PTHR37422:SF13">
    <property type="entry name" value="LIPOPOLYSACCHARIDE BIOSYNTHESIS PROTEIN PA4999-RELATED"/>
    <property type="match status" value="1"/>
</dbReference>
<feature type="transmembrane region" description="Helical" evidence="5">
    <location>
        <begin position="115"/>
        <end position="133"/>
    </location>
</feature>
<feature type="transmembrane region" description="Helical" evidence="5">
    <location>
        <begin position="213"/>
        <end position="229"/>
    </location>
</feature>
<evidence type="ECO:0000313" key="8">
    <source>
        <dbReference type="Proteomes" id="UP001501116"/>
    </source>
</evidence>
<dbReference type="EMBL" id="BAAANN010000031">
    <property type="protein sequence ID" value="GAA1979495.1"/>
    <property type="molecule type" value="Genomic_DNA"/>
</dbReference>
<accession>A0ABN2S3L9</accession>
<feature type="transmembrane region" description="Helical" evidence="5">
    <location>
        <begin position="60"/>
        <end position="79"/>
    </location>
</feature>
<feature type="transmembrane region" description="Helical" evidence="5">
    <location>
        <begin position="341"/>
        <end position="363"/>
    </location>
</feature>
<reference evidence="7 8" key="1">
    <citation type="journal article" date="2019" name="Int. J. Syst. Evol. Microbiol.">
        <title>The Global Catalogue of Microorganisms (GCM) 10K type strain sequencing project: providing services to taxonomists for standard genome sequencing and annotation.</title>
        <authorList>
            <consortium name="The Broad Institute Genomics Platform"/>
            <consortium name="The Broad Institute Genome Sequencing Center for Infectious Disease"/>
            <person name="Wu L."/>
            <person name="Ma J."/>
        </authorList>
    </citation>
    <scope>NUCLEOTIDE SEQUENCE [LARGE SCALE GENOMIC DNA]</scope>
    <source>
        <strain evidence="7 8">JCM 14545</strain>
    </source>
</reference>
<evidence type="ECO:0000256" key="3">
    <source>
        <dbReference type="ARBA" id="ARBA00022989"/>
    </source>
</evidence>
<keyword evidence="3 5" id="KW-1133">Transmembrane helix</keyword>
<sequence>MKGAGKLTSVARAPIGIDGTRAEAKPTWPVWCVLALVLASDFKFRLRANDQAVSGNADPFVLLEIALYAVVACFLFVRFRPAVRTRRGDLLTWLAYAYAIVLAGSALYSPYFQLALVRAAQVIVVLALARSIARHCDEGAPHRIAHAYAVLMAASVCFGFVVRFPQLPTQKGRFTWLYVHPVQAGAMLAVATVLMAGYAITTGLDRAGPRWRLPVYAALFAVCAAGLVATKTRGAVLGAIVGVLVLVWTRWRGQRKVEVGVVGAVALIAVALTTSSAIEDFFARGESAARLASLNSRTNLWGFAFERFAEHPLYGFGLTSSRGLFLEQIGLGGGHNALVNLLVDTGLLGALGWVALLGCMLLAAHRLRRHGAPSADRTILLALLFALLANSVFVEGLGAPANVLCTWLFVMVAWLSLAGRTTA</sequence>
<dbReference type="InterPro" id="IPR007016">
    <property type="entry name" value="O-antigen_ligase-rel_domated"/>
</dbReference>
<keyword evidence="8" id="KW-1185">Reference proteome</keyword>
<dbReference type="PANTHER" id="PTHR37422">
    <property type="entry name" value="TEICHURONIC ACID BIOSYNTHESIS PROTEIN TUAE"/>
    <property type="match status" value="1"/>
</dbReference>
<feature type="transmembrane region" description="Helical" evidence="5">
    <location>
        <begin position="145"/>
        <end position="162"/>
    </location>
</feature>
<keyword evidence="4 5" id="KW-0472">Membrane</keyword>
<protein>
    <recommendedName>
        <fullName evidence="6">O-antigen ligase-related domain-containing protein</fullName>
    </recommendedName>
</protein>
<evidence type="ECO:0000256" key="5">
    <source>
        <dbReference type="SAM" id="Phobius"/>
    </source>
</evidence>
<evidence type="ECO:0000259" key="6">
    <source>
        <dbReference type="Pfam" id="PF04932"/>
    </source>
</evidence>
<feature type="transmembrane region" description="Helical" evidence="5">
    <location>
        <begin position="182"/>
        <end position="201"/>
    </location>
</feature>
<feature type="transmembrane region" description="Helical" evidence="5">
    <location>
        <begin position="91"/>
        <end position="109"/>
    </location>
</feature>
<evidence type="ECO:0000256" key="2">
    <source>
        <dbReference type="ARBA" id="ARBA00022692"/>
    </source>
</evidence>
<feature type="transmembrane region" description="Helical" evidence="5">
    <location>
        <begin position="258"/>
        <end position="278"/>
    </location>
</feature>
<evidence type="ECO:0000313" key="7">
    <source>
        <dbReference type="EMBL" id="GAA1979495.1"/>
    </source>
</evidence>
<comment type="caution">
    <text evidence="7">The sequence shown here is derived from an EMBL/GenBank/DDBJ whole genome shotgun (WGS) entry which is preliminary data.</text>
</comment>